<protein>
    <recommendedName>
        <fullName evidence="4">DUF3025 domain-containing protein</fullName>
    </recommendedName>
</protein>
<evidence type="ECO:0000313" key="3">
    <source>
        <dbReference type="Proteomes" id="UP000662914"/>
    </source>
</evidence>
<feature type="region of interest" description="Disordered" evidence="1">
    <location>
        <begin position="260"/>
        <end position="283"/>
    </location>
</feature>
<organism evidence="2 3">
    <name type="scientific">Candidatus Desulfobacillus denitrificans</name>
    <dbReference type="NCBI Taxonomy" id="2608985"/>
    <lineage>
        <taxon>Bacteria</taxon>
        <taxon>Pseudomonadati</taxon>
        <taxon>Pseudomonadota</taxon>
        <taxon>Betaproteobacteria</taxon>
        <taxon>Candidatus Desulfobacillus</taxon>
    </lineage>
</organism>
<dbReference type="AlphaFoldDB" id="A0A809RU63"/>
<dbReference type="InterPro" id="IPR021390">
    <property type="entry name" value="DUF3025"/>
</dbReference>
<proteinExistence type="predicted"/>
<dbReference type="Pfam" id="PF11227">
    <property type="entry name" value="DUF3025"/>
    <property type="match status" value="1"/>
</dbReference>
<dbReference type="Proteomes" id="UP000662914">
    <property type="component" value="Chromosome"/>
</dbReference>
<dbReference type="EMBL" id="AP021857">
    <property type="protein sequence ID" value="BBO19947.1"/>
    <property type="molecule type" value="Genomic_DNA"/>
</dbReference>
<accession>A0A809RU63</accession>
<evidence type="ECO:0000313" key="2">
    <source>
        <dbReference type="EMBL" id="BBO19947.1"/>
    </source>
</evidence>
<sequence>MIPITDPAVLAARPLFEPVAGWLRHFRDGALPDVAALNAALASIAPPPRAASGAPIRFVLPDAGDAGYEERVHARGEVDTRPGNWHDFFNALAWFAYPRTKRILNGRHHAALQAQSAAGRGERGAVRDAVTQFDECGIAVVSADPALLDLLRGHEWKALFWQQRAQLARDMRFFVFGHATWDALRAPFVGLAAKAVLLEVEPAWLLRPLGQQVDDTDSRLAHIFSRSDAYARPRDFQPLPLLGIPGVVAENAAAAYYDDTRQFRPRRQEKGPAEAGPEMEAEV</sequence>
<dbReference type="KEGG" id="ddz:DSYM_06460"/>
<evidence type="ECO:0000256" key="1">
    <source>
        <dbReference type="SAM" id="MobiDB-lite"/>
    </source>
</evidence>
<evidence type="ECO:0008006" key="4">
    <source>
        <dbReference type="Google" id="ProtNLM"/>
    </source>
</evidence>
<gene>
    <name evidence="2" type="ORF">DSYM_06460</name>
</gene>
<reference evidence="2" key="1">
    <citation type="journal article" name="DNA Res.">
        <title>The physiological potential of anammox bacteria as revealed by their core genome structure.</title>
        <authorList>
            <person name="Okubo T."/>
            <person name="Toyoda A."/>
            <person name="Fukuhara K."/>
            <person name="Uchiyama I."/>
            <person name="Harigaya Y."/>
            <person name="Kuroiwa M."/>
            <person name="Suzuki T."/>
            <person name="Murakami Y."/>
            <person name="Suwa Y."/>
            <person name="Takami H."/>
        </authorList>
    </citation>
    <scope>NUCLEOTIDE SEQUENCE</scope>
    <source>
        <strain evidence="2">317325-3</strain>
    </source>
</reference>
<feature type="compositionally biased region" description="Basic and acidic residues" evidence="1">
    <location>
        <begin position="260"/>
        <end position="272"/>
    </location>
</feature>
<name>A0A809RU63_9PROT</name>